<reference evidence="1" key="1">
    <citation type="submission" date="2018-11" db="EMBL/GenBank/DDBJ databases">
        <title>The sequence and de novo assembly of Larimichthys crocea genome using PacBio and Hi-C technologies.</title>
        <authorList>
            <person name="Xu P."/>
            <person name="Chen B."/>
            <person name="Zhou Z."/>
            <person name="Ke Q."/>
            <person name="Wu Y."/>
            <person name="Bai H."/>
            <person name="Pu F."/>
        </authorList>
    </citation>
    <scope>NUCLEOTIDE SEQUENCE</scope>
    <source>
        <tissue evidence="1">Muscle</tissue>
    </source>
</reference>
<dbReference type="EMBL" id="CM011693">
    <property type="protein sequence ID" value="TMS05613.1"/>
    <property type="molecule type" value="Genomic_DNA"/>
</dbReference>
<protein>
    <submittedName>
        <fullName evidence="1">Uncharacterized protein</fullName>
    </submittedName>
</protein>
<organism evidence="1 2">
    <name type="scientific">Larimichthys crocea</name>
    <name type="common">Large yellow croaker</name>
    <name type="synonym">Pseudosciaena crocea</name>
    <dbReference type="NCBI Taxonomy" id="215358"/>
    <lineage>
        <taxon>Eukaryota</taxon>
        <taxon>Metazoa</taxon>
        <taxon>Chordata</taxon>
        <taxon>Craniata</taxon>
        <taxon>Vertebrata</taxon>
        <taxon>Euteleostomi</taxon>
        <taxon>Actinopterygii</taxon>
        <taxon>Neopterygii</taxon>
        <taxon>Teleostei</taxon>
        <taxon>Neoteleostei</taxon>
        <taxon>Acanthomorphata</taxon>
        <taxon>Eupercaria</taxon>
        <taxon>Sciaenidae</taxon>
        <taxon>Larimichthys</taxon>
    </lineage>
</organism>
<accession>A0ACD3QEQ0</accession>
<dbReference type="Proteomes" id="UP000793456">
    <property type="component" value="Chromosome XX"/>
</dbReference>
<evidence type="ECO:0000313" key="1">
    <source>
        <dbReference type="EMBL" id="TMS05613.1"/>
    </source>
</evidence>
<sequence length="132" mass="14915">MNRVMLLWEETEASQGEALETENICLTCDTDGGKSCSCCKEKRFLEECETGAAEALKFRFPCCLRQLCPIQEPVPQENIRVGVRRWDCPLRLTLPWVTGDSMIWLVPSLPHHRCNHLPVNCAILSPLPFTAA</sequence>
<name>A0ACD3QEQ0_LARCR</name>
<keyword evidence="2" id="KW-1185">Reference proteome</keyword>
<comment type="caution">
    <text evidence="1">The sequence shown here is derived from an EMBL/GenBank/DDBJ whole genome shotgun (WGS) entry which is preliminary data.</text>
</comment>
<proteinExistence type="predicted"/>
<gene>
    <name evidence="1" type="ORF">E3U43_004863</name>
</gene>
<evidence type="ECO:0000313" key="2">
    <source>
        <dbReference type="Proteomes" id="UP000793456"/>
    </source>
</evidence>